<dbReference type="AlphaFoldDB" id="A0A397VM21"/>
<keyword evidence="2" id="KW-1185">Reference proteome</keyword>
<comment type="caution">
    <text evidence="1">The sequence shown here is derived from an EMBL/GenBank/DDBJ whole genome shotgun (WGS) entry which is preliminary data.</text>
</comment>
<proteinExistence type="predicted"/>
<name>A0A397VM21_9GLOM</name>
<reference evidence="1 2" key="1">
    <citation type="submission" date="2018-06" db="EMBL/GenBank/DDBJ databases">
        <title>Comparative genomics reveals the genomic features of Rhizophagus irregularis, R. cerebriforme, R. diaphanum and Gigaspora rosea, and their symbiotic lifestyle signature.</title>
        <authorList>
            <person name="Morin E."/>
            <person name="San Clemente H."/>
            <person name="Chen E.C.H."/>
            <person name="De La Providencia I."/>
            <person name="Hainaut M."/>
            <person name="Kuo A."/>
            <person name="Kohler A."/>
            <person name="Murat C."/>
            <person name="Tang N."/>
            <person name="Roy S."/>
            <person name="Loubradou J."/>
            <person name="Henrissat B."/>
            <person name="Grigoriev I.V."/>
            <person name="Corradi N."/>
            <person name="Roux C."/>
            <person name="Martin F.M."/>
        </authorList>
    </citation>
    <scope>NUCLEOTIDE SEQUENCE [LARGE SCALE GENOMIC DNA]</scope>
    <source>
        <strain evidence="1 2">DAOM 194757</strain>
    </source>
</reference>
<evidence type="ECO:0000313" key="2">
    <source>
        <dbReference type="Proteomes" id="UP000266673"/>
    </source>
</evidence>
<dbReference type="OrthoDB" id="10526342at2759"/>
<accession>A0A397VM21</accession>
<protein>
    <submittedName>
        <fullName evidence="1">Uncharacterized protein</fullName>
    </submittedName>
</protein>
<organism evidence="1 2">
    <name type="scientific">Gigaspora rosea</name>
    <dbReference type="NCBI Taxonomy" id="44941"/>
    <lineage>
        <taxon>Eukaryota</taxon>
        <taxon>Fungi</taxon>
        <taxon>Fungi incertae sedis</taxon>
        <taxon>Mucoromycota</taxon>
        <taxon>Glomeromycotina</taxon>
        <taxon>Glomeromycetes</taxon>
        <taxon>Diversisporales</taxon>
        <taxon>Gigasporaceae</taxon>
        <taxon>Gigaspora</taxon>
    </lineage>
</organism>
<evidence type="ECO:0000313" key="1">
    <source>
        <dbReference type="EMBL" id="RIB23524.1"/>
    </source>
</evidence>
<dbReference type="EMBL" id="QKWP01000257">
    <property type="protein sequence ID" value="RIB23524.1"/>
    <property type="molecule type" value="Genomic_DNA"/>
</dbReference>
<gene>
    <name evidence="1" type="ORF">C2G38_2171023</name>
</gene>
<sequence length="115" mass="13624">MRFEEGTIKECQGEIQRWFNCGKEHENRIEQIRTRDTLSKKQATIKIYKDLESDLPSSINRLKLYRRVRKARSAYMLFNQIGEDKIVRLKSYNANSIARLTRAQIAWIVNNFPSS</sequence>
<dbReference type="Proteomes" id="UP000266673">
    <property type="component" value="Unassembled WGS sequence"/>
</dbReference>